<feature type="signal peptide" evidence="1">
    <location>
        <begin position="1"/>
        <end position="19"/>
    </location>
</feature>
<dbReference type="AlphaFoldDB" id="A0A1I6INC7"/>
<evidence type="ECO:0000313" key="3">
    <source>
        <dbReference type="Proteomes" id="UP000199462"/>
    </source>
</evidence>
<dbReference type="EMBL" id="FOYX01000001">
    <property type="protein sequence ID" value="SFR68222.1"/>
    <property type="molecule type" value="Genomic_DNA"/>
</dbReference>
<feature type="chain" id="PRO_5011488011" evidence="1">
    <location>
        <begin position="20"/>
        <end position="85"/>
    </location>
</feature>
<proteinExistence type="predicted"/>
<accession>A0A1I6INC7</accession>
<sequence length="85" mass="9376">MKAIFTLLIILFAGVIASAQTPQTDDKVNTIEMGTVMVDSLNHISNKKTITITTETLVARLYRYKNARVNKELGFITAKGYGKLA</sequence>
<gene>
    <name evidence="2" type="ORF">SAMN04488010_1991</name>
</gene>
<keyword evidence="3" id="KW-1185">Reference proteome</keyword>
<evidence type="ECO:0000313" key="2">
    <source>
        <dbReference type="EMBL" id="SFR68222.1"/>
    </source>
</evidence>
<keyword evidence="1" id="KW-0732">Signal</keyword>
<reference evidence="3" key="1">
    <citation type="submission" date="2016-10" db="EMBL/GenBank/DDBJ databases">
        <authorList>
            <person name="Varghese N."/>
            <person name="Submissions S."/>
        </authorList>
    </citation>
    <scope>NUCLEOTIDE SEQUENCE [LARGE SCALE GENOMIC DNA]</scope>
    <source>
        <strain evidence="3">DSM 19891</strain>
    </source>
</reference>
<organism evidence="2 3">
    <name type="scientific">Maribacter stanieri</name>
    <dbReference type="NCBI Taxonomy" id="440514"/>
    <lineage>
        <taxon>Bacteria</taxon>
        <taxon>Pseudomonadati</taxon>
        <taxon>Bacteroidota</taxon>
        <taxon>Flavobacteriia</taxon>
        <taxon>Flavobacteriales</taxon>
        <taxon>Flavobacteriaceae</taxon>
        <taxon>Maribacter</taxon>
    </lineage>
</organism>
<protein>
    <submittedName>
        <fullName evidence="2">Uncharacterized protein</fullName>
    </submittedName>
</protein>
<evidence type="ECO:0000256" key="1">
    <source>
        <dbReference type="SAM" id="SignalP"/>
    </source>
</evidence>
<dbReference type="RefSeq" id="WP_091902832.1">
    <property type="nucleotide sequence ID" value="NZ_FOYX01000001.1"/>
</dbReference>
<name>A0A1I6INC7_9FLAO</name>
<dbReference type="Proteomes" id="UP000199462">
    <property type="component" value="Unassembled WGS sequence"/>
</dbReference>